<dbReference type="FunFam" id="3.20.19.10:FF:000003">
    <property type="entry name" value="3-isopropylmalate dehydratase small subunit"/>
    <property type="match status" value="1"/>
</dbReference>
<comment type="similarity">
    <text evidence="4 10">Belongs to the LeuD family. LeuD type 1 subfamily.</text>
</comment>
<keyword evidence="7 10" id="KW-0028">Amino-acid biosynthesis</keyword>
<evidence type="ECO:0000259" key="11">
    <source>
        <dbReference type="Pfam" id="PF00694"/>
    </source>
</evidence>
<comment type="caution">
    <text evidence="12">The sequence shown here is derived from an EMBL/GenBank/DDBJ whole genome shotgun (WGS) entry which is preliminary data.</text>
</comment>
<dbReference type="InterPro" id="IPR033940">
    <property type="entry name" value="IPMI_Swivel"/>
</dbReference>
<feature type="domain" description="Aconitase A/isopropylmalate dehydratase small subunit swivel" evidence="11">
    <location>
        <begin position="1"/>
        <end position="123"/>
    </location>
</feature>
<dbReference type="InterPro" id="IPR050075">
    <property type="entry name" value="LeuD"/>
</dbReference>
<dbReference type="AlphaFoldDB" id="A0A953LJY0"/>
<dbReference type="NCBIfam" id="TIGR00171">
    <property type="entry name" value="leuD"/>
    <property type="match status" value="1"/>
</dbReference>
<evidence type="ECO:0000256" key="9">
    <source>
        <dbReference type="ARBA" id="ARBA00023304"/>
    </source>
</evidence>
<name>A0A953LJY0_SYMTR</name>
<accession>A0A953LJY0</accession>
<dbReference type="RefSeq" id="WP_273381020.1">
    <property type="nucleotide sequence ID" value="NZ_PIUK01000226.1"/>
</dbReference>
<evidence type="ECO:0000256" key="6">
    <source>
        <dbReference type="ARBA" id="ARBA00022430"/>
    </source>
</evidence>
<reference evidence="12" key="1">
    <citation type="submission" date="2017-11" db="EMBL/GenBank/DDBJ databases">
        <title>Three new genomes from thermophilic consortium.</title>
        <authorList>
            <person name="Quaggio R."/>
            <person name="Amgarten D."/>
            <person name="Setubal J.C."/>
        </authorList>
    </citation>
    <scope>NUCLEOTIDE SEQUENCE</scope>
    <source>
        <strain evidence="12">ZCTH01-B2</strain>
    </source>
</reference>
<dbReference type="GO" id="GO:0009316">
    <property type="term" value="C:3-isopropylmalate dehydratase complex"/>
    <property type="evidence" value="ECO:0007669"/>
    <property type="project" value="InterPro"/>
</dbReference>
<dbReference type="CDD" id="cd01577">
    <property type="entry name" value="IPMI_Swivel"/>
    <property type="match status" value="1"/>
</dbReference>
<dbReference type="Gene3D" id="3.20.19.10">
    <property type="entry name" value="Aconitase, domain 4"/>
    <property type="match status" value="1"/>
</dbReference>
<keyword evidence="8 10" id="KW-0456">Lyase</keyword>
<protein>
    <recommendedName>
        <fullName evidence="10">3-isopropylmalate dehydratase small subunit</fullName>
        <ecNumber evidence="10">4.2.1.33</ecNumber>
    </recommendedName>
    <alternativeName>
        <fullName evidence="10">Alpha-IPM isomerase</fullName>
        <shortName evidence="10">IPMI</shortName>
    </alternativeName>
    <alternativeName>
        <fullName evidence="10">Isopropylmalate isomerase</fullName>
    </alternativeName>
</protein>
<dbReference type="InterPro" id="IPR015928">
    <property type="entry name" value="Aconitase/3IPM_dehydase_swvl"/>
</dbReference>
<comment type="catalytic activity">
    <reaction evidence="1 10">
        <text>(2R,3S)-3-isopropylmalate = (2S)-2-isopropylmalate</text>
        <dbReference type="Rhea" id="RHEA:32287"/>
        <dbReference type="ChEBI" id="CHEBI:1178"/>
        <dbReference type="ChEBI" id="CHEBI:35121"/>
        <dbReference type="EC" id="4.2.1.33"/>
    </reaction>
</comment>
<evidence type="ECO:0000313" key="13">
    <source>
        <dbReference type="Proteomes" id="UP000732377"/>
    </source>
</evidence>
<keyword evidence="6 10" id="KW-0432">Leucine biosynthesis</keyword>
<gene>
    <name evidence="10 12" type="primary">leuD</name>
    <name evidence="12" type="ORF">CWE10_16140</name>
</gene>
<evidence type="ECO:0000256" key="1">
    <source>
        <dbReference type="ARBA" id="ARBA00000491"/>
    </source>
</evidence>
<evidence type="ECO:0000256" key="8">
    <source>
        <dbReference type="ARBA" id="ARBA00023239"/>
    </source>
</evidence>
<evidence type="ECO:0000313" key="12">
    <source>
        <dbReference type="EMBL" id="MBY6277699.1"/>
    </source>
</evidence>
<organism evidence="12 13">
    <name type="scientific">Symbiobacterium thermophilum</name>
    <dbReference type="NCBI Taxonomy" id="2734"/>
    <lineage>
        <taxon>Bacteria</taxon>
        <taxon>Bacillati</taxon>
        <taxon>Bacillota</taxon>
        <taxon>Clostridia</taxon>
        <taxon>Eubacteriales</taxon>
        <taxon>Symbiobacteriaceae</taxon>
        <taxon>Symbiobacterium</taxon>
    </lineage>
</organism>
<dbReference type="GO" id="GO:0003861">
    <property type="term" value="F:3-isopropylmalate dehydratase activity"/>
    <property type="evidence" value="ECO:0007669"/>
    <property type="project" value="UniProtKB-UniRule"/>
</dbReference>
<dbReference type="SUPFAM" id="SSF52016">
    <property type="entry name" value="LeuD/IlvD-like"/>
    <property type="match status" value="1"/>
</dbReference>
<dbReference type="EC" id="4.2.1.33" evidence="10"/>
<proteinExistence type="inferred from homology"/>
<keyword evidence="9 10" id="KW-0100">Branched-chain amino acid biosynthesis</keyword>
<dbReference type="Proteomes" id="UP000732377">
    <property type="component" value="Unassembled WGS sequence"/>
</dbReference>
<dbReference type="GO" id="GO:0009098">
    <property type="term" value="P:L-leucine biosynthetic process"/>
    <property type="evidence" value="ECO:0007669"/>
    <property type="project" value="UniProtKB-UniRule"/>
</dbReference>
<evidence type="ECO:0000256" key="3">
    <source>
        <dbReference type="ARBA" id="ARBA00004729"/>
    </source>
</evidence>
<evidence type="ECO:0000256" key="7">
    <source>
        <dbReference type="ARBA" id="ARBA00022605"/>
    </source>
</evidence>
<dbReference type="EMBL" id="PIUK01000226">
    <property type="protein sequence ID" value="MBY6277699.1"/>
    <property type="molecule type" value="Genomic_DNA"/>
</dbReference>
<dbReference type="InterPro" id="IPR004431">
    <property type="entry name" value="3-IsopropMal_deHydase_ssu"/>
</dbReference>
<evidence type="ECO:0000256" key="10">
    <source>
        <dbReference type="HAMAP-Rule" id="MF_01031"/>
    </source>
</evidence>
<evidence type="ECO:0000256" key="4">
    <source>
        <dbReference type="ARBA" id="ARBA00009845"/>
    </source>
</evidence>
<comment type="function">
    <text evidence="2 10">Catalyzes the isomerization between 2-isopropylmalate and 3-isopropylmalate, via the formation of 2-isopropylmaleate.</text>
</comment>
<comment type="subunit">
    <text evidence="5 10">Heterodimer of LeuC and LeuD.</text>
</comment>
<comment type="pathway">
    <text evidence="3 10">Amino-acid biosynthesis; L-leucine biosynthesis; L-leucine from 3-methyl-2-oxobutanoate: step 2/4.</text>
</comment>
<dbReference type="InterPro" id="IPR000573">
    <property type="entry name" value="AconitaseA/IPMdHydase_ssu_swvl"/>
</dbReference>
<dbReference type="PANTHER" id="PTHR43345">
    <property type="entry name" value="3-ISOPROPYLMALATE DEHYDRATASE SMALL SUBUNIT 2-RELATED-RELATED"/>
    <property type="match status" value="1"/>
</dbReference>
<dbReference type="Pfam" id="PF00694">
    <property type="entry name" value="Aconitase_C"/>
    <property type="match status" value="1"/>
</dbReference>
<sequence>MRPFTRETGLAVPLDRVNVDTDQIIPKQFLKRIERTGFGQFLFHDWRYLPDGSPNPEFVLNRPQYAGATILIAGRNFGSGSSREHAPWALSDYGFRAIIAPSFADIFYNNCFQNGLLPVVLPEEAVAELMRRAQEPGYRLTVDLERCVVEDEAGFRADFAIDAFRRHRMLHGLDDIGLTLQYEDEIAAYEARRPAWLPTTPAR</sequence>
<dbReference type="HAMAP" id="MF_01031">
    <property type="entry name" value="LeuD_type1"/>
    <property type="match status" value="1"/>
</dbReference>
<evidence type="ECO:0000256" key="2">
    <source>
        <dbReference type="ARBA" id="ARBA00002695"/>
    </source>
</evidence>
<evidence type="ECO:0000256" key="5">
    <source>
        <dbReference type="ARBA" id="ARBA00011271"/>
    </source>
</evidence>
<dbReference type="PANTHER" id="PTHR43345:SF5">
    <property type="entry name" value="3-ISOPROPYLMALATE DEHYDRATASE SMALL SUBUNIT"/>
    <property type="match status" value="1"/>
</dbReference>
<dbReference type="NCBIfam" id="NF002458">
    <property type="entry name" value="PRK01641.1"/>
    <property type="match status" value="1"/>
</dbReference>